<sequence>MPYPTRRCCLACDKTVVSNFYVKNCDPHIINVSDNFGTTIGGVYSYGRALTEYALRGTLKHFDSNNVTIKSEKLSKQISKNMHIFTFGIHRPFEVCLFFAEWTPNNGSYLYFVDPTGLRYK</sequence>
<protein>
    <submittedName>
        <fullName evidence="2">Peptidase_C39_2 domain-containing protein</fullName>
    </submittedName>
</protein>
<keyword evidence="1" id="KW-1185">Reference proteome</keyword>
<reference evidence="2" key="1">
    <citation type="submission" date="2017-02" db="UniProtKB">
        <authorList>
            <consortium name="WormBaseParasite"/>
        </authorList>
    </citation>
    <scope>IDENTIFICATION</scope>
</reference>
<dbReference type="GO" id="GO:0051603">
    <property type="term" value="P:proteolysis involved in protein catabolic process"/>
    <property type="evidence" value="ECO:0007669"/>
    <property type="project" value="InterPro"/>
</dbReference>
<dbReference type="CDD" id="cd01906">
    <property type="entry name" value="proteasome_protease_HslV"/>
    <property type="match status" value="1"/>
</dbReference>
<dbReference type="GO" id="GO:0005839">
    <property type="term" value="C:proteasome core complex"/>
    <property type="evidence" value="ECO:0007669"/>
    <property type="project" value="InterPro"/>
</dbReference>
<organism evidence="1 2">
    <name type="scientific">Strongyloides papillosus</name>
    <name type="common">Intestinal threadworm</name>
    <dbReference type="NCBI Taxonomy" id="174720"/>
    <lineage>
        <taxon>Eukaryota</taxon>
        <taxon>Metazoa</taxon>
        <taxon>Ecdysozoa</taxon>
        <taxon>Nematoda</taxon>
        <taxon>Chromadorea</taxon>
        <taxon>Rhabditida</taxon>
        <taxon>Tylenchina</taxon>
        <taxon>Panagrolaimomorpha</taxon>
        <taxon>Strongyloidoidea</taxon>
        <taxon>Strongyloididae</taxon>
        <taxon>Strongyloides</taxon>
    </lineage>
</organism>
<evidence type="ECO:0000313" key="2">
    <source>
        <dbReference type="WBParaSite" id="SPAL_0001533800.1"/>
    </source>
</evidence>
<dbReference type="Gene3D" id="3.60.20.10">
    <property type="entry name" value="Glutamine Phosphoribosylpyrophosphate, subunit 1, domain 1"/>
    <property type="match status" value="1"/>
</dbReference>
<evidence type="ECO:0000313" key="1">
    <source>
        <dbReference type="Proteomes" id="UP000046392"/>
    </source>
</evidence>
<dbReference type="Proteomes" id="UP000046392">
    <property type="component" value="Unplaced"/>
</dbReference>
<dbReference type="SUPFAM" id="SSF56235">
    <property type="entry name" value="N-terminal nucleophile aminohydrolases (Ntn hydrolases)"/>
    <property type="match status" value="1"/>
</dbReference>
<accession>A0A0N5CBS4</accession>
<dbReference type="WBParaSite" id="SPAL_0001533800.1">
    <property type="protein sequence ID" value="SPAL_0001533800.1"/>
    <property type="gene ID" value="SPAL_0001533800"/>
</dbReference>
<name>A0A0N5CBS4_STREA</name>
<dbReference type="Pfam" id="PF00227">
    <property type="entry name" value="Proteasome"/>
    <property type="match status" value="1"/>
</dbReference>
<dbReference type="InterPro" id="IPR029055">
    <property type="entry name" value="Ntn_hydrolases_N"/>
</dbReference>
<dbReference type="InterPro" id="IPR001353">
    <property type="entry name" value="Proteasome_sua/b"/>
</dbReference>
<dbReference type="STRING" id="174720.A0A0N5CBS4"/>
<dbReference type="AlphaFoldDB" id="A0A0N5CBS4"/>
<proteinExistence type="predicted"/>